<dbReference type="SUPFAM" id="SSF48403">
    <property type="entry name" value="Ankyrin repeat"/>
    <property type="match status" value="1"/>
</dbReference>
<evidence type="ECO:0000256" key="11">
    <source>
        <dbReference type="ARBA" id="ARBA00022833"/>
    </source>
</evidence>
<evidence type="ECO:0000256" key="22">
    <source>
        <dbReference type="SAM" id="Phobius"/>
    </source>
</evidence>
<dbReference type="Gene3D" id="2.80.10.50">
    <property type="match status" value="1"/>
</dbReference>
<dbReference type="Gene3D" id="3.30.40.10">
    <property type="entry name" value="Zinc/RING finger domain, C3HC4 (zinc finger)"/>
    <property type="match status" value="2"/>
</dbReference>
<dbReference type="InterPro" id="IPR002110">
    <property type="entry name" value="Ankyrin_rpt"/>
</dbReference>
<evidence type="ECO:0000256" key="3">
    <source>
        <dbReference type="ARBA" id="ARBA00004922"/>
    </source>
</evidence>
<dbReference type="OrthoDB" id="6119243at2759"/>
<dbReference type="InterPro" id="IPR000772">
    <property type="entry name" value="Ricin_B_lectin"/>
</dbReference>
<evidence type="ECO:0000256" key="17">
    <source>
        <dbReference type="ARBA" id="ARBA00023180"/>
    </source>
</evidence>
<dbReference type="Pfam" id="PF00023">
    <property type="entry name" value="Ank"/>
    <property type="match status" value="1"/>
</dbReference>
<evidence type="ECO:0000256" key="15">
    <source>
        <dbReference type="ARBA" id="ARBA00023136"/>
    </source>
</evidence>
<feature type="repeat" description="ANK" evidence="19">
    <location>
        <begin position="320"/>
        <end position="352"/>
    </location>
</feature>
<dbReference type="PANTHER" id="PTHR11675:SF43">
    <property type="entry name" value="POLYPEPTIDE N-ACETYLGALACTOSAMINYLTRANSFERASE 1"/>
    <property type="match status" value="1"/>
</dbReference>
<evidence type="ECO:0000256" key="4">
    <source>
        <dbReference type="ARBA" id="ARBA00005680"/>
    </source>
</evidence>
<keyword evidence="13 22" id="KW-1133">Transmembrane helix</keyword>
<dbReference type="InterPro" id="IPR029044">
    <property type="entry name" value="Nucleotide-diphossugar_trans"/>
</dbReference>
<keyword evidence="9" id="KW-0430">Lectin</keyword>
<dbReference type="GO" id="GO:0000139">
    <property type="term" value="C:Golgi membrane"/>
    <property type="evidence" value="ECO:0007669"/>
    <property type="project" value="UniProtKB-SubCell"/>
</dbReference>
<dbReference type="Pfam" id="PF00535">
    <property type="entry name" value="Glycos_transf_2"/>
    <property type="match status" value="1"/>
</dbReference>
<comment type="subcellular location">
    <subcellularLocation>
        <location evidence="2">Golgi apparatus membrane</location>
        <topology evidence="2">Single-pass type II membrane protein</topology>
    </subcellularLocation>
</comment>
<keyword evidence="5" id="KW-0328">Glycosyltransferase</keyword>
<feature type="repeat" description="ANK" evidence="19">
    <location>
        <begin position="493"/>
        <end position="525"/>
    </location>
</feature>
<feature type="coiled-coil region" evidence="21">
    <location>
        <begin position="4"/>
        <end position="101"/>
    </location>
</feature>
<evidence type="ECO:0000256" key="21">
    <source>
        <dbReference type="SAM" id="Coils"/>
    </source>
</evidence>
<comment type="similarity">
    <text evidence="4">Belongs to the glycosyltransferase 2 family. GalNAc-T subfamily.</text>
</comment>
<evidence type="ECO:0000256" key="18">
    <source>
        <dbReference type="ARBA" id="ARBA00023211"/>
    </source>
</evidence>
<dbReference type="GO" id="GO:0030246">
    <property type="term" value="F:carbohydrate binding"/>
    <property type="evidence" value="ECO:0007669"/>
    <property type="project" value="UniProtKB-KW"/>
</dbReference>
<evidence type="ECO:0000256" key="6">
    <source>
        <dbReference type="ARBA" id="ARBA00022679"/>
    </source>
</evidence>
<dbReference type="SMART" id="SM00248">
    <property type="entry name" value="ANK"/>
    <property type="match status" value="8"/>
</dbReference>
<dbReference type="CDD" id="cd02510">
    <property type="entry name" value="pp-GalNAc-T"/>
    <property type="match status" value="1"/>
</dbReference>
<feature type="domain" description="RING-type" evidence="23">
    <location>
        <begin position="801"/>
        <end position="834"/>
    </location>
</feature>
<keyword evidence="10 20" id="KW-0863">Zinc-finger</keyword>
<keyword evidence="8" id="KW-0479">Metal-binding</keyword>
<dbReference type="SMART" id="SM00184">
    <property type="entry name" value="RING"/>
    <property type="match status" value="2"/>
</dbReference>
<dbReference type="InterPro" id="IPR013083">
    <property type="entry name" value="Znf_RING/FYVE/PHD"/>
</dbReference>
<comment type="caution">
    <text evidence="24">The sequence shown here is derived from an EMBL/GenBank/DDBJ whole genome shotgun (WGS) entry which is preliminary data.</text>
</comment>
<dbReference type="PROSITE" id="PS50297">
    <property type="entry name" value="ANK_REP_REGION"/>
    <property type="match status" value="2"/>
</dbReference>
<evidence type="ECO:0000313" key="25">
    <source>
        <dbReference type="Proteomes" id="UP000494206"/>
    </source>
</evidence>
<keyword evidence="14" id="KW-0333">Golgi apparatus</keyword>
<feature type="transmembrane region" description="Helical" evidence="22">
    <location>
        <begin position="852"/>
        <end position="869"/>
    </location>
</feature>
<evidence type="ECO:0000256" key="7">
    <source>
        <dbReference type="ARBA" id="ARBA00022692"/>
    </source>
</evidence>
<organism evidence="24 25">
    <name type="scientific">Caenorhabditis bovis</name>
    <dbReference type="NCBI Taxonomy" id="2654633"/>
    <lineage>
        <taxon>Eukaryota</taxon>
        <taxon>Metazoa</taxon>
        <taxon>Ecdysozoa</taxon>
        <taxon>Nematoda</taxon>
        <taxon>Chromadorea</taxon>
        <taxon>Rhabditida</taxon>
        <taxon>Rhabditina</taxon>
        <taxon>Rhabditomorpha</taxon>
        <taxon>Rhabditoidea</taxon>
        <taxon>Rhabditidae</taxon>
        <taxon>Peloderinae</taxon>
        <taxon>Caenorhabditis</taxon>
    </lineage>
</organism>
<keyword evidence="16" id="KW-1015">Disulfide bond</keyword>
<dbReference type="Pfam" id="PF00652">
    <property type="entry name" value="Ricin_B_lectin"/>
    <property type="match status" value="1"/>
</dbReference>
<dbReference type="InterPro" id="IPR035992">
    <property type="entry name" value="Ricin_B-like_lectins"/>
</dbReference>
<evidence type="ECO:0000256" key="5">
    <source>
        <dbReference type="ARBA" id="ARBA00022676"/>
    </source>
</evidence>
<keyword evidence="7 22" id="KW-0812">Transmembrane</keyword>
<dbReference type="InterPro" id="IPR001173">
    <property type="entry name" value="Glyco_trans_2-like"/>
</dbReference>
<evidence type="ECO:0000256" key="14">
    <source>
        <dbReference type="ARBA" id="ARBA00023034"/>
    </source>
</evidence>
<keyword evidence="18" id="KW-0464">Manganese</keyword>
<sequence length="1417" mass="159949">MVDKEELERANRERDQARQELNVMHENYSAIFNSYNIARQTANDIRTAYDDVSNKLKIALSEIDEWKTKYIHIEENARAELERASREYDELIRSNENNTKSDCVLISEIYASYSQRRNHYNQLIWSHLHSTLIGHVGVLKSVDYQKEIGRVCVYASGAETDHYDISEVVCDWPLDALEIPKRLFFACGNAVVLTKGGDKISIGVISRLEFEDSGNIKYLVIAENPNGTYTPLTIDSDATNQIENEDRNIYLCPIYSGPRLNKVMREKNTPAIHSYKTVIHGFSVENLMNVISNWSNDSSSYSKFVESIRANPDQVRIPFEGELPLFRAVADDNWNLVVMLLSVGANKYAKDEKNRTIIHVAAQLGLDRMLEGVLTLLPKEVNRTTVDGDTPLHLAARNAHAACIDRLLATPTCLANLQNENGDSPLHELCVLAESANKKASISRLLTNSRASIHQVNNDNISPLQISILKGHVSTVEQLIQLRPPHRNVNSRTGVTPLHFAASVAAVNIVNVLISLGLEVHKKDKLGRGVLHYAVEKWTGQADKDMTRLACIQALVHSGAPANAVDVYGQTVLHVLVKEMMKQNDVYPPTLIPVCVQLVKTNLNLDEMASRLRPHWQLASACFLISNGADLNIKDRKGLTALDLANDSSLRPIFVHISGIKIKSCLPMVSLNCTDSFDSAEVTMCTFMCQDSIANVRFMPCGHRVACTDCAQKTAFRRCPLCYHIISNAQDDAGNEVNIGCFSGETPLERNAENAAISEQIKRKIAEEAAREAKIAVEQEKQSELKALRERLEELEMETSCAICMDAKISLVFNCGHTSCSTCAAKLKLCHICRKSGMALFRYIIPRRKGNVFLAVFFFFAFLGIVYYSRESRGQRFKFPNIEKVAERIVNPPTKWNGVAHQIPDYSKPRDGPGEMGKPVVLTGDEAKLGEEDMKKWFMNVHASDKISLDRDVPDARRKECKELKYDLSALPKASVIIIFTDEAWTPLLRTVHSVVNRSPPQLLEEVILLDDNSQREELKDQLDEHVKRFGGLVKIIRKNVRHGLIRAKLAGAREATGEVVVFLDSHCEANHGWLEPLVQRIHEKRSAIICPIIDSIAAETMAYYGDPFATSVGGFSWALHFTWEGMPEEERKRRKAPTDPIQSPTMAGGLLAASKEYFFEIGGYDEEMDIWGGENLEISFRTWMCGGSIEFIPCSHVGHIFRSGHPYNMTGRNNNKDVHGTNSKRLAEVWMDDYKRLYYMHRSDLRDQDVGDLTERKRLREKLNCKSFRWYLDNVAKGKFIMDEDVLAYGTLFTNVKNVRMCTDTLQRDEKRAYLLGIFYCQGKGSPSQLMSLSKEGNLRRETSCAFVEGNHVRMRTCSKKSTVNEKWTFENQMLRNEKTGKCLTTADIKSGDDIIVSDCDENDEHQKWNFVDPRT</sequence>
<keyword evidence="25" id="KW-1185">Reference proteome</keyword>
<accession>A0A8S1EES4</accession>
<keyword evidence="6" id="KW-0808">Transferase</keyword>
<evidence type="ECO:0000256" key="19">
    <source>
        <dbReference type="PROSITE-ProRule" id="PRU00023"/>
    </source>
</evidence>
<keyword evidence="15 22" id="KW-0472">Membrane</keyword>
<dbReference type="PANTHER" id="PTHR11675">
    <property type="entry name" value="N-ACETYLGALACTOSAMINYLTRANSFERASE"/>
    <property type="match status" value="1"/>
</dbReference>
<dbReference type="SUPFAM" id="SSF53448">
    <property type="entry name" value="Nucleotide-diphospho-sugar transferases"/>
    <property type="match status" value="1"/>
</dbReference>
<reference evidence="24 25" key="1">
    <citation type="submission" date="2020-04" db="EMBL/GenBank/DDBJ databases">
        <authorList>
            <person name="Laetsch R D."/>
            <person name="Stevens L."/>
            <person name="Kumar S."/>
            <person name="Blaxter L. M."/>
        </authorList>
    </citation>
    <scope>NUCLEOTIDE SEQUENCE [LARGE SCALE GENOMIC DNA]</scope>
</reference>
<evidence type="ECO:0000256" key="8">
    <source>
        <dbReference type="ARBA" id="ARBA00022723"/>
    </source>
</evidence>
<dbReference type="Pfam" id="PF13920">
    <property type="entry name" value="zf-C3HC4_3"/>
    <property type="match status" value="2"/>
</dbReference>
<evidence type="ECO:0000259" key="23">
    <source>
        <dbReference type="PROSITE" id="PS50089"/>
    </source>
</evidence>
<dbReference type="SMART" id="SM00458">
    <property type="entry name" value="RICIN"/>
    <property type="match status" value="1"/>
</dbReference>
<dbReference type="CDD" id="cd16520">
    <property type="entry name" value="RING-HC_MIBs-like"/>
    <property type="match status" value="1"/>
</dbReference>
<dbReference type="Pfam" id="PF12796">
    <property type="entry name" value="Ank_2"/>
    <property type="match status" value="1"/>
</dbReference>
<dbReference type="InterPro" id="IPR045885">
    <property type="entry name" value="GalNAc-T"/>
</dbReference>
<dbReference type="FunFam" id="3.90.550.10:FF:000021">
    <property type="entry name" value="Polypeptide N-acetylgalactosaminyltransferase"/>
    <property type="match status" value="1"/>
</dbReference>
<evidence type="ECO:0000256" key="16">
    <source>
        <dbReference type="ARBA" id="ARBA00023157"/>
    </source>
</evidence>
<dbReference type="EMBL" id="CADEPM010000003">
    <property type="protein sequence ID" value="CAB3402188.1"/>
    <property type="molecule type" value="Genomic_DNA"/>
</dbReference>
<dbReference type="CDD" id="cd23459">
    <property type="entry name" value="beta-trefoil_Ricin_Pgant1-like"/>
    <property type="match status" value="1"/>
</dbReference>
<feature type="coiled-coil region" evidence="21">
    <location>
        <begin position="763"/>
        <end position="805"/>
    </location>
</feature>
<proteinExistence type="inferred from homology"/>
<comment type="pathway">
    <text evidence="3">Protein modification; protein glycosylation.</text>
</comment>
<dbReference type="SUPFAM" id="SSF50370">
    <property type="entry name" value="Ricin B-like lectins"/>
    <property type="match status" value="1"/>
</dbReference>
<dbReference type="PROSITE" id="PS50089">
    <property type="entry name" value="ZF_RING_2"/>
    <property type="match status" value="2"/>
</dbReference>
<comment type="cofactor">
    <cofactor evidence="1">
        <name>Mn(2+)</name>
        <dbReference type="ChEBI" id="CHEBI:29035"/>
    </cofactor>
</comment>
<feature type="domain" description="RING-type" evidence="23">
    <location>
        <begin position="688"/>
        <end position="722"/>
    </location>
</feature>
<feature type="transmembrane region" description="Helical" evidence="22">
    <location>
        <begin position="498"/>
        <end position="518"/>
    </location>
</feature>
<evidence type="ECO:0000256" key="20">
    <source>
        <dbReference type="PROSITE-ProRule" id="PRU00175"/>
    </source>
</evidence>
<protein>
    <recommendedName>
        <fullName evidence="23">RING-type domain-containing protein</fullName>
    </recommendedName>
</protein>
<feature type="repeat" description="ANK" evidence="19">
    <location>
        <begin position="387"/>
        <end position="408"/>
    </location>
</feature>
<evidence type="ECO:0000313" key="24">
    <source>
        <dbReference type="EMBL" id="CAB3402188.1"/>
    </source>
</evidence>
<dbReference type="Gene3D" id="1.25.40.20">
    <property type="entry name" value="Ankyrin repeat-containing domain"/>
    <property type="match status" value="1"/>
</dbReference>
<dbReference type="InterPro" id="IPR036770">
    <property type="entry name" value="Ankyrin_rpt-contain_sf"/>
</dbReference>
<dbReference type="GO" id="GO:0004653">
    <property type="term" value="F:polypeptide N-acetylgalactosaminyltransferase activity"/>
    <property type="evidence" value="ECO:0007669"/>
    <property type="project" value="TreeGrafter"/>
</dbReference>
<dbReference type="InterPro" id="IPR001841">
    <property type="entry name" value="Znf_RING"/>
</dbReference>
<dbReference type="GO" id="GO:0006493">
    <property type="term" value="P:protein O-linked glycosylation"/>
    <property type="evidence" value="ECO:0007669"/>
    <property type="project" value="TreeGrafter"/>
</dbReference>
<evidence type="ECO:0000256" key="1">
    <source>
        <dbReference type="ARBA" id="ARBA00001936"/>
    </source>
</evidence>
<evidence type="ECO:0000256" key="10">
    <source>
        <dbReference type="ARBA" id="ARBA00022771"/>
    </source>
</evidence>
<dbReference type="PROSITE" id="PS50231">
    <property type="entry name" value="RICIN_B_LECTIN"/>
    <property type="match status" value="1"/>
</dbReference>
<evidence type="ECO:0000256" key="13">
    <source>
        <dbReference type="ARBA" id="ARBA00022989"/>
    </source>
</evidence>
<gene>
    <name evidence="24" type="ORF">CBOVIS_LOCUS4837</name>
</gene>
<dbReference type="PROSITE" id="PS50088">
    <property type="entry name" value="ANK_REPEAT"/>
    <property type="match status" value="3"/>
</dbReference>
<dbReference type="Gene3D" id="3.90.550.10">
    <property type="entry name" value="Spore Coat Polysaccharide Biosynthesis Protein SpsA, Chain A"/>
    <property type="match status" value="1"/>
</dbReference>
<dbReference type="GO" id="GO:0008270">
    <property type="term" value="F:zinc ion binding"/>
    <property type="evidence" value="ECO:0007669"/>
    <property type="project" value="UniProtKB-KW"/>
</dbReference>
<keyword evidence="12" id="KW-0735">Signal-anchor</keyword>
<keyword evidence="21" id="KW-0175">Coiled coil</keyword>
<dbReference type="Proteomes" id="UP000494206">
    <property type="component" value="Unassembled WGS sequence"/>
</dbReference>
<evidence type="ECO:0000256" key="9">
    <source>
        <dbReference type="ARBA" id="ARBA00022734"/>
    </source>
</evidence>
<keyword evidence="19" id="KW-0040">ANK repeat</keyword>
<evidence type="ECO:0000256" key="12">
    <source>
        <dbReference type="ARBA" id="ARBA00022968"/>
    </source>
</evidence>
<keyword evidence="17" id="KW-0325">Glycoprotein</keyword>
<name>A0A8S1EES4_9PELO</name>
<keyword evidence="11" id="KW-0862">Zinc</keyword>
<evidence type="ECO:0000256" key="2">
    <source>
        <dbReference type="ARBA" id="ARBA00004323"/>
    </source>
</evidence>